<evidence type="ECO:0000313" key="4">
    <source>
        <dbReference type="Proteomes" id="UP000270616"/>
    </source>
</evidence>
<evidence type="ECO:0000313" key="3">
    <source>
        <dbReference type="EMBL" id="ROZ63163.1"/>
    </source>
</evidence>
<feature type="region of interest" description="Disordered" evidence="1">
    <location>
        <begin position="1"/>
        <end position="21"/>
    </location>
</feature>
<dbReference type="SUPFAM" id="SSF51735">
    <property type="entry name" value="NAD(P)-binding Rossmann-fold domains"/>
    <property type="match status" value="1"/>
</dbReference>
<dbReference type="EMBL" id="RKMF01000008">
    <property type="protein sequence ID" value="ROZ63163.1"/>
    <property type="molecule type" value="Genomic_DNA"/>
</dbReference>
<keyword evidence="4" id="KW-1185">Reference proteome</keyword>
<dbReference type="Proteomes" id="UP000270616">
    <property type="component" value="Unassembled WGS sequence"/>
</dbReference>
<comment type="caution">
    <text evidence="3">The sequence shown here is derived from an EMBL/GenBank/DDBJ whole genome shotgun (WGS) entry which is preliminary data.</text>
</comment>
<dbReference type="PANTHER" id="PTHR48079">
    <property type="entry name" value="PROTEIN YEEZ"/>
    <property type="match status" value="1"/>
</dbReference>
<protein>
    <submittedName>
        <fullName evidence="3">NAD-dependent epimerase/dehydratase family protein</fullName>
    </submittedName>
</protein>
<dbReference type="GO" id="GO:0005737">
    <property type="term" value="C:cytoplasm"/>
    <property type="evidence" value="ECO:0007669"/>
    <property type="project" value="TreeGrafter"/>
</dbReference>
<sequence>MSPTPQNTPKVHGPRRSHRATDAELRDVTELKGDGRRVLVTGASGMLGEAVARLLRDRGWTVRLMQRSPAALAEEQGYEQFLGSVDRPEHVERALERVDDVVHLAAKVSFAGDWDQFLRTNVTGTRVLLESARLAGVENVVFVSSPSVAHSGSSIQGDGAEPADPYAARGNYARSKAAAELLALEADSPKFKVTAVRPHIVWGPGDTQLVERIVDRAARGRMPVLDDGAALIDTTYIDNAAEAIVRALERIEVSHGEAFVVTNGQPRPVGEFIAMMCQACNVAPPTRKVPSGVVKVAGKVIEKIWAIKPGQDEPPMTEFLAEQLSTAHWFDQKRTRQVLGWEPSVTVEQGMENLKAHYTQNPLPVVAEVREKRMEKARRSVS</sequence>
<evidence type="ECO:0000256" key="1">
    <source>
        <dbReference type="SAM" id="MobiDB-lite"/>
    </source>
</evidence>
<accession>A0A3N3ZTN3</accession>
<dbReference type="OrthoDB" id="3174087at2"/>
<proteinExistence type="predicted"/>
<name>A0A3N3ZTN3_9MICC</name>
<dbReference type="GO" id="GO:0004029">
    <property type="term" value="F:aldehyde dehydrogenase (NAD+) activity"/>
    <property type="evidence" value="ECO:0007669"/>
    <property type="project" value="TreeGrafter"/>
</dbReference>
<dbReference type="InterPro" id="IPR001509">
    <property type="entry name" value="Epimerase_deHydtase"/>
</dbReference>
<dbReference type="Pfam" id="PF01370">
    <property type="entry name" value="Epimerase"/>
    <property type="match status" value="1"/>
</dbReference>
<dbReference type="InterPro" id="IPR051783">
    <property type="entry name" value="NAD(P)-dependent_oxidoreduct"/>
</dbReference>
<gene>
    <name evidence="3" type="ORF">EDL96_07475</name>
</gene>
<dbReference type="PANTHER" id="PTHR48079:SF6">
    <property type="entry name" value="NAD(P)-BINDING DOMAIN-CONTAINING PROTEIN-RELATED"/>
    <property type="match status" value="1"/>
</dbReference>
<dbReference type="AlphaFoldDB" id="A0A3N3ZTN3"/>
<dbReference type="InterPro" id="IPR036291">
    <property type="entry name" value="NAD(P)-bd_dom_sf"/>
</dbReference>
<organism evidence="3 4">
    <name type="scientific">Kocuria soli</name>
    <dbReference type="NCBI Taxonomy" id="2485125"/>
    <lineage>
        <taxon>Bacteria</taxon>
        <taxon>Bacillati</taxon>
        <taxon>Actinomycetota</taxon>
        <taxon>Actinomycetes</taxon>
        <taxon>Micrococcales</taxon>
        <taxon>Micrococcaceae</taxon>
        <taxon>Kocuria</taxon>
    </lineage>
</organism>
<feature type="domain" description="NAD-dependent epimerase/dehydratase" evidence="2">
    <location>
        <begin position="38"/>
        <end position="261"/>
    </location>
</feature>
<dbReference type="RefSeq" id="WP_123825180.1">
    <property type="nucleotide sequence ID" value="NZ_RKMF01000008.1"/>
</dbReference>
<evidence type="ECO:0000259" key="2">
    <source>
        <dbReference type="Pfam" id="PF01370"/>
    </source>
</evidence>
<dbReference type="Gene3D" id="3.40.50.720">
    <property type="entry name" value="NAD(P)-binding Rossmann-like Domain"/>
    <property type="match status" value="1"/>
</dbReference>
<reference evidence="3 4" key="1">
    <citation type="submission" date="2018-10" db="EMBL/GenBank/DDBJ databases">
        <title>Kocuria sp. M5W7-7, whole genome shotgun sequence.</title>
        <authorList>
            <person name="Tuo L."/>
        </authorList>
    </citation>
    <scope>NUCLEOTIDE SEQUENCE [LARGE SCALE GENOMIC DNA]</scope>
    <source>
        <strain evidence="3 4">M5W7-7</strain>
    </source>
</reference>